<reference evidence="6 7" key="1">
    <citation type="submission" date="2020-10" db="EMBL/GenBank/DDBJ databases">
        <title>Sequencing the genomes of 1000 actinobacteria strains.</title>
        <authorList>
            <person name="Klenk H.-P."/>
        </authorList>
    </citation>
    <scope>NUCLEOTIDE SEQUENCE [LARGE SCALE GENOMIC DNA]</scope>
    <source>
        <strain evidence="6 7">DSM 46744</strain>
    </source>
</reference>
<protein>
    <submittedName>
        <fullName evidence="6">Membrane protein</fullName>
    </submittedName>
</protein>
<keyword evidence="7" id="KW-1185">Reference proteome</keyword>
<evidence type="ECO:0000256" key="3">
    <source>
        <dbReference type="ARBA" id="ARBA00022989"/>
    </source>
</evidence>
<evidence type="ECO:0000256" key="5">
    <source>
        <dbReference type="SAM" id="Phobius"/>
    </source>
</evidence>
<comment type="subcellular location">
    <subcellularLocation>
        <location evidence="1">Membrane</location>
        <topology evidence="1">Multi-pass membrane protein</topology>
    </subcellularLocation>
</comment>
<evidence type="ECO:0000256" key="1">
    <source>
        <dbReference type="ARBA" id="ARBA00004141"/>
    </source>
</evidence>
<dbReference type="EMBL" id="JADBDZ010000001">
    <property type="protein sequence ID" value="MBE1536309.1"/>
    <property type="molecule type" value="Genomic_DNA"/>
</dbReference>
<accession>A0ABR9K135</accession>
<organism evidence="6 7">
    <name type="scientific">Actinomadura algeriensis</name>
    <dbReference type="NCBI Taxonomy" id="1679523"/>
    <lineage>
        <taxon>Bacteria</taxon>
        <taxon>Bacillati</taxon>
        <taxon>Actinomycetota</taxon>
        <taxon>Actinomycetes</taxon>
        <taxon>Streptosporangiales</taxon>
        <taxon>Thermomonosporaceae</taxon>
        <taxon>Actinomadura</taxon>
    </lineage>
</organism>
<proteinExistence type="predicted"/>
<feature type="transmembrane region" description="Helical" evidence="5">
    <location>
        <begin position="77"/>
        <end position="95"/>
    </location>
</feature>
<feature type="transmembrane region" description="Helical" evidence="5">
    <location>
        <begin position="100"/>
        <end position="118"/>
    </location>
</feature>
<dbReference type="InterPro" id="IPR032808">
    <property type="entry name" value="DoxX"/>
</dbReference>
<keyword evidence="2 5" id="KW-0812">Transmembrane</keyword>
<dbReference type="RefSeq" id="WP_192762362.1">
    <property type="nucleotide sequence ID" value="NZ_JADBDZ010000001.1"/>
</dbReference>
<dbReference type="Pfam" id="PF13564">
    <property type="entry name" value="DoxX_2"/>
    <property type="match status" value="1"/>
</dbReference>
<evidence type="ECO:0000313" key="6">
    <source>
        <dbReference type="EMBL" id="MBE1536309.1"/>
    </source>
</evidence>
<keyword evidence="4 5" id="KW-0472">Membrane</keyword>
<keyword evidence="3 5" id="KW-1133">Transmembrane helix</keyword>
<evidence type="ECO:0000313" key="7">
    <source>
        <dbReference type="Proteomes" id="UP000627838"/>
    </source>
</evidence>
<evidence type="ECO:0000256" key="2">
    <source>
        <dbReference type="ARBA" id="ARBA00022692"/>
    </source>
</evidence>
<dbReference type="Proteomes" id="UP000627838">
    <property type="component" value="Unassembled WGS sequence"/>
</dbReference>
<comment type="caution">
    <text evidence="6">The sequence shown here is derived from an EMBL/GenBank/DDBJ whole genome shotgun (WGS) entry which is preliminary data.</text>
</comment>
<feature type="transmembrane region" description="Helical" evidence="5">
    <location>
        <begin position="124"/>
        <end position="141"/>
    </location>
</feature>
<gene>
    <name evidence="6" type="ORF">H4W34_006142</name>
</gene>
<sequence>MTATRIPAATTAAATTAAATTAAASGDAAGRRRTARRVLWGAQIVIAMFLLFASGLPKLVGQADAVEAFARLGWNDFMRYFVGAVEIAGAIGLVVPRLAGLAATGLIGLMIGAALTQILVIEPAWALFPAALGLVFAAVAWDRRAQTRALLASPGTLLRR</sequence>
<feature type="transmembrane region" description="Helical" evidence="5">
    <location>
        <begin position="38"/>
        <end position="57"/>
    </location>
</feature>
<evidence type="ECO:0000256" key="4">
    <source>
        <dbReference type="ARBA" id="ARBA00023136"/>
    </source>
</evidence>
<name>A0ABR9K135_9ACTN</name>